<dbReference type="Proteomes" id="UP000324632">
    <property type="component" value="Chromosome 5"/>
</dbReference>
<protein>
    <recommendedName>
        <fullName evidence="3">Sterile alpha motif domain-containing protein 3</fullName>
    </recommendedName>
</protein>
<evidence type="ECO:0000313" key="2">
    <source>
        <dbReference type="Proteomes" id="UP000324632"/>
    </source>
</evidence>
<keyword evidence="2" id="KW-1185">Reference proteome</keyword>
<sequence>MELVIELVQKAMPSLSNHVMDSLMARLEEIGVNNVDDLNFVKTEDVDGILPPIQHKERGRPGRAKLREIAKKIVEQYPCSFQERELSGTKVIGTGYDALFIQLENRLENIRRPFTFSSTKRPAEGEDAVRKKSTLSDRYGCVEWQPAIEDVAELESKQDVLKSAFKTRHLQESCARKLMIETYSIQRATINKGSTVKTVLDEWPFLFEAVHLFDHTCTLLGEPVQTKLADEMSRKGKSIKDFLDSNGRKMPAGEDPVQLISGIAKFFKEKPDLLFYQSEEVVNDHINSLIVALSYAFSLFYVLAITLEFIQRVFLGINPERGSKAEKKGTKHQHIPPRLLKFLFEINNFEHPWMVI</sequence>
<reference evidence="1 2" key="1">
    <citation type="journal article" date="2019" name="Mol. Ecol. Resour.">
        <title>Chromosome-level genome assembly of Triplophysa tibetana, a fish adapted to the harsh high-altitude environment of the Tibetan Plateau.</title>
        <authorList>
            <person name="Yang X."/>
            <person name="Liu H."/>
            <person name="Ma Z."/>
            <person name="Zou Y."/>
            <person name="Zou M."/>
            <person name="Mao Y."/>
            <person name="Li X."/>
            <person name="Wang H."/>
            <person name="Chen T."/>
            <person name="Wang W."/>
            <person name="Yang R."/>
        </authorList>
    </citation>
    <scope>NUCLEOTIDE SEQUENCE [LARGE SCALE GENOMIC DNA]</scope>
    <source>
        <strain evidence="1">TTIB1903HZAU</strain>
        <tissue evidence="1">Muscle</tissue>
    </source>
</reference>
<dbReference type="EMBL" id="SOYY01000005">
    <property type="protein sequence ID" value="KAA0721274.1"/>
    <property type="molecule type" value="Genomic_DNA"/>
</dbReference>
<dbReference type="PANTHER" id="PTHR31025:SF22">
    <property type="entry name" value="IP13529P"/>
    <property type="match status" value="1"/>
</dbReference>
<organism evidence="1 2">
    <name type="scientific">Triplophysa tibetana</name>
    <dbReference type="NCBI Taxonomy" id="1572043"/>
    <lineage>
        <taxon>Eukaryota</taxon>
        <taxon>Metazoa</taxon>
        <taxon>Chordata</taxon>
        <taxon>Craniata</taxon>
        <taxon>Vertebrata</taxon>
        <taxon>Euteleostomi</taxon>
        <taxon>Actinopterygii</taxon>
        <taxon>Neopterygii</taxon>
        <taxon>Teleostei</taxon>
        <taxon>Ostariophysi</taxon>
        <taxon>Cypriniformes</taxon>
        <taxon>Nemacheilidae</taxon>
        <taxon>Triplophysa</taxon>
    </lineage>
</organism>
<name>A0A5A9PFX0_9TELE</name>
<comment type="caution">
    <text evidence="1">The sequence shown here is derived from an EMBL/GenBank/DDBJ whole genome shotgun (WGS) entry which is preliminary data.</text>
</comment>
<evidence type="ECO:0000313" key="1">
    <source>
        <dbReference type="EMBL" id="KAA0721274.1"/>
    </source>
</evidence>
<evidence type="ECO:0008006" key="3">
    <source>
        <dbReference type="Google" id="ProtNLM"/>
    </source>
</evidence>
<dbReference type="AlphaFoldDB" id="A0A5A9PFX0"/>
<gene>
    <name evidence="1" type="ORF">E1301_Tti020640</name>
</gene>
<dbReference type="PANTHER" id="PTHR31025">
    <property type="entry name" value="SI:CH211-196P9.1-RELATED"/>
    <property type="match status" value="1"/>
</dbReference>
<proteinExistence type="predicted"/>
<accession>A0A5A9PFX0</accession>